<dbReference type="Pfam" id="PF08447">
    <property type="entry name" value="PAS_3"/>
    <property type="match status" value="1"/>
</dbReference>
<keyword evidence="6" id="KW-0808">Transferase</keyword>
<dbReference type="InterPro" id="IPR003661">
    <property type="entry name" value="HisK_dim/P_dom"/>
</dbReference>
<keyword evidence="19" id="KW-1185">Reference proteome</keyword>
<keyword evidence="7" id="KW-0812">Transmembrane</keyword>
<dbReference type="OrthoDB" id="6192248at2"/>
<dbReference type="InterPro" id="IPR005467">
    <property type="entry name" value="His_kinase_dom"/>
</dbReference>
<gene>
    <name evidence="18" type="ORF">EHQ58_09855</name>
</gene>
<comment type="caution">
    <text evidence="18">The sequence shown here is derived from an EMBL/GenBank/DDBJ whole genome shotgun (WGS) entry which is preliminary data.</text>
</comment>
<organism evidence="18 19">
    <name type="scientific">Leptospira ognonensis</name>
    <dbReference type="NCBI Taxonomy" id="2484945"/>
    <lineage>
        <taxon>Bacteria</taxon>
        <taxon>Pseudomonadati</taxon>
        <taxon>Spirochaetota</taxon>
        <taxon>Spirochaetia</taxon>
        <taxon>Leptospirales</taxon>
        <taxon>Leptospiraceae</taxon>
        <taxon>Leptospira</taxon>
    </lineage>
</organism>
<dbReference type="RefSeq" id="WP_135623729.1">
    <property type="nucleotide sequence ID" value="NZ_RQGD01000025.1"/>
</dbReference>
<dbReference type="SMART" id="SM00388">
    <property type="entry name" value="HisKA"/>
    <property type="match status" value="1"/>
</dbReference>
<keyword evidence="8" id="KW-0547">Nucleotide-binding</keyword>
<dbReference type="CDD" id="cd16922">
    <property type="entry name" value="HATPase_EvgS-ArcB-TorS-like"/>
    <property type="match status" value="1"/>
</dbReference>
<evidence type="ECO:0000256" key="13">
    <source>
        <dbReference type="PROSITE-ProRule" id="PRU00169"/>
    </source>
</evidence>
<evidence type="ECO:0000256" key="8">
    <source>
        <dbReference type="ARBA" id="ARBA00022741"/>
    </source>
</evidence>
<dbReference type="EMBL" id="RQGD01000025">
    <property type="protein sequence ID" value="TGL59203.1"/>
    <property type="molecule type" value="Genomic_DNA"/>
</dbReference>
<dbReference type="PANTHER" id="PTHR43047">
    <property type="entry name" value="TWO-COMPONENT HISTIDINE PROTEIN KINASE"/>
    <property type="match status" value="1"/>
</dbReference>
<dbReference type="GO" id="GO:0005524">
    <property type="term" value="F:ATP binding"/>
    <property type="evidence" value="ECO:0007669"/>
    <property type="project" value="UniProtKB-KW"/>
</dbReference>
<evidence type="ECO:0000256" key="7">
    <source>
        <dbReference type="ARBA" id="ARBA00022692"/>
    </source>
</evidence>
<dbReference type="Gene3D" id="3.30.450.20">
    <property type="entry name" value="PAS domain"/>
    <property type="match status" value="4"/>
</dbReference>
<dbReference type="CDD" id="cd00082">
    <property type="entry name" value="HisKA"/>
    <property type="match status" value="1"/>
</dbReference>
<evidence type="ECO:0000313" key="19">
    <source>
        <dbReference type="Proteomes" id="UP000297693"/>
    </source>
</evidence>
<dbReference type="SUPFAM" id="SSF55785">
    <property type="entry name" value="PYP-like sensor domain (PAS domain)"/>
    <property type="match status" value="4"/>
</dbReference>
<dbReference type="SMART" id="SM00086">
    <property type="entry name" value="PAC"/>
    <property type="match status" value="3"/>
</dbReference>
<comment type="catalytic activity">
    <reaction evidence="1">
        <text>ATP + protein L-histidine = ADP + protein N-phospho-L-histidine.</text>
        <dbReference type="EC" id="2.7.13.3"/>
    </reaction>
</comment>
<evidence type="ECO:0000256" key="3">
    <source>
        <dbReference type="ARBA" id="ARBA00012438"/>
    </source>
</evidence>
<feature type="modified residue" description="4-aspartylphosphate" evidence="13">
    <location>
        <position position="860"/>
    </location>
</feature>
<keyword evidence="10" id="KW-0067">ATP-binding</keyword>
<feature type="domain" description="Histidine kinase" evidence="14">
    <location>
        <begin position="556"/>
        <end position="778"/>
    </location>
</feature>
<dbReference type="Pfam" id="PF08448">
    <property type="entry name" value="PAS_4"/>
    <property type="match status" value="1"/>
</dbReference>
<dbReference type="PANTHER" id="PTHR43047:SF72">
    <property type="entry name" value="OSMOSENSING HISTIDINE PROTEIN KINASE SLN1"/>
    <property type="match status" value="1"/>
</dbReference>
<dbReference type="GO" id="GO:0005886">
    <property type="term" value="C:plasma membrane"/>
    <property type="evidence" value="ECO:0007669"/>
    <property type="project" value="UniProtKB-SubCell"/>
</dbReference>
<dbReference type="GO" id="GO:0009927">
    <property type="term" value="F:histidine phosphotransfer kinase activity"/>
    <property type="evidence" value="ECO:0007669"/>
    <property type="project" value="TreeGrafter"/>
</dbReference>
<dbReference type="SUPFAM" id="SSF52172">
    <property type="entry name" value="CheY-like"/>
    <property type="match status" value="1"/>
</dbReference>
<dbReference type="Pfam" id="PF00072">
    <property type="entry name" value="Response_reg"/>
    <property type="match status" value="1"/>
</dbReference>
<dbReference type="InterPro" id="IPR001610">
    <property type="entry name" value="PAC"/>
</dbReference>
<dbReference type="PROSITE" id="PS50110">
    <property type="entry name" value="RESPONSE_REGULATORY"/>
    <property type="match status" value="1"/>
</dbReference>
<evidence type="ECO:0000256" key="5">
    <source>
        <dbReference type="ARBA" id="ARBA00022553"/>
    </source>
</evidence>
<evidence type="ECO:0000259" key="16">
    <source>
        <dbReference type="PROSITE" id="PS50112"/>
    </source>
</evidence>
<keyword evidence="4" id="KW-1003">Cell membrane</keyword>
<keyword evidence="11" id="KW-1133">Transmembrane helix</keyword>
<proteinExistence type="predicted"/>
<dbReference type="InterPro" id="IPR013656">
    <property type="entry name" value="PAS_4"/>
</dbReference>
<evidence type="ECO:0000259" key="15">
    <source>
        <dbReference type="PROSITE" id="PS50110"/>
    </source>
</evidence>
<dbReference type="InterPro" id="IPR001789">
    <property type="entry name" value="Sig_transdc_resp-reg_receiver"/>
</dbReference>
<comment type="subcellular location">
    <subcellularLocation>
        <location evidence="2">Cell membrane</location>
        <topology evidence="2">Multi-pass membrane protein</topology>
    </subcellularLocation>
</comment>
<keyword evidence="9" id="KW-0418">Kinase</keyword>
<dbReference type="Pfam" id="PF02518">
    <property type="entry name" value="HATPase_c"/>
    <property type="match status" value="1"/>
</dbReference>
<evidence type="ECO:0000259" key="14">
    <source>
        <dbReference type="PROSITE" id="PS50109"/>
    </source>
</evidence>
<dbReference type="NCBIfam" id="TIGR00229">
    <property type="entry name" value="sensory_box"/>
    <property type="match status" value="3"/>
</dbReference>
<dbReference type="SMART" id="SM00387">
    <property type="entry name" value="HATPase_c"/>
    <property type="match status" value="1"/>
</dbReference>
<dbReference type="InterPro" id="IPR000014">
    <property type="entry name" value="PAS"/>
</dbReference>
<evidence type="ECO:0000256" key="6">
    <source>
        <dbReference type="ARBA" id="ARBA00022679"/>
    </source>
</evidence>
<dbReference type="InterPro" id="IPR036097">
    <property type="entry name" value="HisK_dim/P_sf"/>
</dbReference>
<evidence type="ECO:0000256" key="12">
    <source>
        <dbReference type="ARBA" id="ARBA00023136"/>
    </source>
</evidence>
<feature type="domain" description="PAS" evidence="16">
    <location>
        <begin position="413"/>
        <end position="484"/>
    </location>
</feature>
<dbReference type="Pfam" id="PF13188">
    <property type="entry name" value="PAS_8"/>
    <property type="match status" value="1"/>
</dbReference>
<dbReference type="EC" id="2.7.13.3" evidence="3"/>
<evidence type="ECO:0000259" key="17">
    <source>
        <dbReference type="PROSITE" id="PS50113"/>
    </source>
</evidence>
<evidence type="ECO:0000256" key="11">
    <source>
        <dbReference type="ARBA" id="ARBA00022989"/>
    </source>
</evidence>
<dbReference type="InterPro" id="IPR036890">
    <property type="entry name" value="HATPase_C_sf"/>
</dbReference>
<feature type="domain" description="PAS" evidence="16">
    <location>
        <begin position="161"/>
        <end position="221"/>
    </location>
</feature>
<dbReference type="InterPro" id="IPR011006">
    <property type="entry name" value="CheY-like_superfamily"/>
</dbReference>
<dbReference type="InterPro" id="IPR003594">
    <property type="entry name" value="HATPase_dom"/>
</dbReference>
<evidence type="ECO:0000313" key="18">
    <source>
        <dbReference type="EMBL" id="TGL59203.1"/>
    </source>
</evidence>
<dbReference type="CDD" id="cd17546">
    <property type="entry name" value="REC_hyHK_CKI1_RcsC-like"/>
    <property type="match status" value="1"/>
</dbReference>
<keyword evidence="12" id="KW-0472">Membrane</keyword>
<dbReference type="InterPro" id="IPR013767">
    <property type="entry name" value="PAS_fold"/>
</dbReference>
<dbReference type="FunFam" id="1.10.287.130:FF:000003">
    <property type="entry name" value="Histidine kinase"/>
    <property type="match status" value="1"/>
</dbReference>
<dbReference type="FunFam" id="3.30.565.10:FF:000010">
    <property type="entry name" value="Sensor histidine kinase RcsC"/>
    <property type="match status" value="1"/>
</dbReference>
<feature type="domain" description="PAC" evidence="17">
    <location>
        <begin position="486"/>
        <end position="538"/>
    </location>
</feature>
<dbReference type="InterPro" id="IPR004358">
    <property type="entry name" value="Sig_transdc_His_kin-like_C"/>
</dbReference>
<dbReference type="SUPFAM" id="SSF47384">
    <property type="entry name" value="Homodimeric domain of signal transducing histidine kinase"/>
    <property type="match status" value="1"/>
</dbReference>
<evidence type="ECO:0000256" key="9">
    <source>
        <dbReference type="ARBA" id="ARBA00022777"/>
    </source>
</evidence>
<evidence type="ECO:0000256" key="2">
    <source>
        <dbReference type="ARBA" id="ARBA00004651"/>
    </source>
</evidence>
<sequence length="927" mass="105370">MSLKSCRWVTKQGVPFVLFSLPALPFFPFQRSESEHNQNLHQILDQVPSMIGFWDKNLINRFANAAYASWFGKTPEEIFGKHIRFLLGDAIYSANLPYLEGALAGTTQVFERKIPKPDGLGYRHSLAFYKPIFVNQEVDGFIAIVNDITTVKEAQEETEIQQKKLSAIIDALPLGIAILDQRGKIVEVNAALLDILRLEKEEILAGKYKTVRKFLKPNHLEYEESEYPTVKARKINRMVSDVTIGIQIEKEDIIWTSVTAVPLDLPDVSMFTITRNITEKRISDLEIENLKRILEKTTRMARVGGWEIQKETTRIYWSAILKEILGVGTDFVPDIHYLQTFIANKEEEDEFIQKFKELMENGSSFVTEIQIRREGGEVIWVRIVAEAIFENGQLKSLIGTLQDINDRKIHEVINSRYASIIKASTDAIYSKNMKGEIISWNKTAEWLFGYAEEEVIGKKIENFIPADRREEETEIFFKLAMQIGISQLETVRIAKNGERIDVSLTISPIPDFRGEITSASFFARDIREKIQVQKDLLNAKEIAEKANKAKSEFVANMSHELRTPLNGILGFLELLSKSSLQNVQREYLETISLSANSLLEIVNDILDFSKIESGQIVLLPEVVNIKQFALKIKDFVSHSANEKKITLELKISDDLPEKIEVDKQKLQQILINLLGNAIKFTIRGSIFFSIELMEILSDRMVKLRISVKDTGIGIAKENQMKIFQPFIQEDPSITRNFGGTGLGLTISNGLLRAMNSELELESKLGLGSEFFFVLIVPYTKETSEKETREVIKHTQTFLNTNRFKGITCKVLVVEDNDVNMKLANTFLKRLLPKATFVKAENGEEAISIFQTEKPDLIFMDIQMPILNGYEATRAIRSLEDAKRIPIIALTANAISGELEKCLDAGMDDYLSKPVSLADFENILQKWL</sequence>
<dbReference type="InterPro" id="IPR013655">
    <property type="entry name" value="PAS_fold_3"/>
</dbReference>
<reference evidence="18" key="1">
    <citation type="journal article" date="2019" name="PLoS Negl. Trop. Dis.">
        <title>Revisiting the worldwide diversity of Leptospira species in the environment.</title>
        <authorList>
            <person name="Vincent A.T."/>
            <person name="Schiettekatte O."/>
            <person name="Bourhy P."/>
            <person name="Veyrier F.J."/>
            <person name="Picardeau M."/>
        </authorList>
    </citation>
    <scope>NUCLEOTIDE SEQUENCE [LARGE SCALE GENOMIC DNA]</scope>
    <source>
        <strain evidence="18">201702476</strain>
    </source>
</reference>
<dbReference type="AlphaFoldDB" id="A0A4R9K0M8"/>
<keyword evidence="5 13" id="KW-0597">Phosphoprotein</keyword>
<feature type="domain" description="PAC" evidence="17">
    <location>
        <begin position="365"/>
        <end position="416"/>
    </location>
</feature>
<dbReference type="Gene3D" id="3.30.565.10">
    <property type="entry name" value="Histidine kinase-like ATPase, C-terminal domain"/>
    <property type="match status" value="1"/>
</dbReference>
<dbReference type="SMART" id="SM00448">
    <property type="entry name" value="REC"/>
    <property type="match status" value="1"/>
</dbReference>
<dbReference type="InterPro" id="IPR035965">
    <property type="entry name" value="PAS-like_dom_sf"/>
</dbReference>
<dbReference type="Proteomes" id="UP000297693">
    <property type="component" value="Unassembled WGS sequence"/>
</dbReference>
<dbReference type="Pfam" id="PF00989">
    <property type="entry name" value="PAS"/>
    <property type="match status" value="1"/>
</dbReference>
<dbReference type="Gene3D" id="1.10.287.130">
    <property type="match status" value="1"/>
</dbReference>
<evidence type="ECO:0000256" key="4">
    <source>
        <dbReference type="ARBA" id="ARBA00022475"/>
    </source>
</evidence>
<evidence type="ECO:0000256" key="10">
    <source>
        <dbReference type="ARBA" id="ARBA00022840"/>
    </source>
</evidence>
<dbReference type="PRINTS" id="PR00344">
    <property type="entry name" value="BCTRLSENSOR"/>
</dbReference>
<dbReference type="SMART" id="SM00091">
    <property type="entry name" value="PAS"/>
    <property type="match status" value="3"/>
</dbReference>
<dbReference type="PROSITE" id="PS50109">
    <property type="entry name" value="HIS_KIN"/>
    <property type="match status" value="1"/>
</dbReference>
<dbReference type="PROSITE" id="PS50112">
    <property type="entry name" value="PAS"/>
    <property type="match status" value="2"/>
</dbReference>
<dbReference type="PROSITE" id="PS50113">
    <property type="entry name" value="PAC"/>
    <property type="match status" value="2"/>
</dbReference>
<evidence type="ECO:0000256" key="1">
    <source>
        <dbReference type="ARBA" id="ARBA00000085"/>
    </source>
</evidence>
<dbReference type="CDD" id="cd00130">
    <property type="entry name" value="PAS"/>
    <property type="match status" value="3"/>
</dbReference>
<dbReference type="GO" id="GO:0006355">
    <property type="term" value="P:regulation of DNA-templated transcription"/>
    <property type="evidence" value="ECO:0007669"/>
    <property type="project" value="InterPro"/>
</dbReference>
<accession>A0A4R9K0M8</accession>
<dbReference type="SUPFAM" id="SSF55874">
    <property type="entry name" value="ATPase domain of HSP90 chaperone/DNA topoisomerase II/histidine kinase"/>
    <property type="match status" value="1"/>
</dbReference>
<dbReference type="InterPro" id="IPR000700">
    <property type="entry name" value="PAS-assoc_C"/>
</dbReference>
<protein>
    <recommendedName>
        <fullName evidence="3">histidine kinase</fullName>
        <ecNumber evidence="3">2.7.13.3</ecNumber>
    </recommendedName>
</protein>
<feature type="domain" description="Response regulatory" evidence="15">
    <location>
        <begin position="809"/>
        <end position="927"/>
    </location>
</feature>
<dbReference type="Gene3D" id="3.40.50.2300">
    <property type="match status" value="1"/>
</dbReference>
<dbReference type="GO" id="GO:0000155">
    <property type="term" value="F:phosphorelay sensor kinase activity"/>
    <property type="evidence" value="ECO:0007669"/>
    <property type="project" value="InterPro"/>
</dbReference>
<name>A0A4R9K0M8_9LEPT</name>
<dbReference type="Pfam" id="PF00512">
    <property type="entry name" value="HisKA"/>
    <property type="match status" value="1"/>
</dbReference>